<name>A0A2P7VF43_9BACL</name>
<dbReference type="GO" id="GO:0005524">
    <property type="term" value="F:ATP binding"/>
    <property type="evidence" value="ECO:0007669"/>
    <property type="project" value="UniProtKB-KW"/>
</dbReference>
<dbReference type="Proteomes" id="UP000240419">
    <property type="component" value="Unassembled WGS sequence"/>
</dbReference>
<keyword evidence="10" id="KW-0067">ATP-binding</keyword>
<comment type="subcellular location">
    <subcellularLocation>
        <location evidence="1">Cytoplasm</location>
    </subcellularLocation>
</comment>
<dbReference type="PANTHER" id="PTHR43152">
    <property type="entry name" value="UVRABC SYSTEM PROTEIN A"/>
    <property type="match status" value="1"/>
</dbReference>
<dbReference type="Pfam" id="PF00005">
    <property type="entry name" value="ABC_tran"/>
    <property type="match status" value="1"/>
</dbReference>
<dbReference type="GO" id="GO:0004518">
    <property type="term" value="F:nuclease activity"/>
    <property type="evidence" value="ECO:0007669"/>
    <property type="project" value="UniProtKB-KW"/>
</dbReference>
<dbReference type="AlphaFoldDB" id="A0A2P7VF43"/>
<keyword evidence="13" id="KW-0234">DNA repair</keyword>
<evidence type="ECO:0000256" key="11">
    <source>
        <dbReference type="ARBA" id="ARBA00022881"/>
    </source>
</evidence>
<evidence type="ECO:0000256" key="1">
    <source>
        <dbReference type="ARBA" id="ARBA00004496"/>
    </source>
</evidence>
<evidence type="ECO:0000256" key="8">
    <source>
        <dbReference type="ARBA" id="ARBA00022771"/>
    </source>
</evidence>
<sequence length="813" mass="88786">MKDLIRIRGARENNLKNISLDIPKHRLVVVTGPSGSGKSTLALDILQRECQRQYMESSGMSSESLAKPRVDSIEGLSPSIAISQHVTNRNPRSTVGTVTDMYTYLRTIYEKKGERRCYKCHVPIAPAANGGETEAVTCPVCAHIHLPLTKADFSFNTPQGACPTCSGLGTVVDIDVEAVFDETKSIREGAVTFWYEAINEYQASVLEGAGKHYDLPMNLPLNEYNEAQWDLLKYGVESEEFTRHFPSVQPPKTVGKGRFKGVITGMWQRYKEKGGQSGEAAYFLTQPCHDCHGERLKEESRLVTVEGRTLPSLSKSSLEELGDWVESVHTRSVDEEDTILEAVLHDLLIKIRRVLHVGLGYLTLDRQAISLSGGEAQRLRLASILGSGLTGVLYLLDEPTSGLHPKDTDGLVKVMKELRDLGNTVLLIEHDQRVIQEADHVIDVGPGAGRFGGEIVGQGSLKELLNQPHSVTGRYLKEQRVLSSKERKGTGEWITIQGATLHNLRDVTVSFPLGRLVAVSGVSGSGKSTLVYDLLAVAAEKRIGKAAGCRAITGLEAIQSVITVDQSPLSRMQRSNVATYVDLYTLLRKIFAALPAAKERGLDAKHFSFNTPGGRCERCEGLGQVEVDMHFLSNLQVVCPDCRGKRFRSEVLEVMYQDYAISDILMLSIEESLSLFSEQKKMAQLLTLLCEVGLGYLQWGQSVTTLSGGEGQRLKLARELSASSTGHTLYLLDEPSTGLHPIDIEKLHVLLSKLVDAGNTVIMVEHNTELIAASDWVIDMGPGGGTSGGSVVASGTPKEVAATKESITGKFIH</sequence>
<keyword evidence="4" id="KW-0677">Repeat</keyword>
<evidence type="ECO:0000256" key="7">
    <source>
        <dbReference type="ARBA" id="ARBA00022769"/>
    </source>
</evidence>
<feature type="domain" description="ABC transporter" evidence="17">
    <location>
        <begin position="236"/>
        <end position="471"/>
    </location>
</feature>
<protein>
    <recommendedName>
        <fullName evidence="15">UvrABC system protein A</fullName>
    </recommendedName>
    <alternativeName>
        <fullName evidence="16">Excinuclease ABC subunit A</fullName>
    </alternativeName>
</protein>
<keyword evidence="8" id="KW-0863">Zinc-finger</keyword>
<dbReference type="Gene3D" id="1.20.1580.10">
    <property type="entry name" value="ABC transporter ATPase like domain"/>
    <property type="match status" value="2"/>
</dbReference>
<evidence type="ECO:0000256" key="2">
    <source>
        <dbReference type="ARBA" id="ARBA00022490"/>
    </source>
</evidence>
<evidence type="ECO:0000256" key="16">
    <source>
        <dbReference type="ARBA" id="ARBA00042156"/>
    </source>
</evidence>
<evidence type="ECO:0000259" key="17">
    <source>
        <dbReference type="PROSITE" id="PS50893"/>
    </source>
</evidence>
<dbReference type="PANTHER" id="PTHR43152:SF3">
    <property type="entry name" value="UVRABC SYSTEM PROTEIN A"/>
    <property type="match status" value="1"/>
</dbReference>
<dbReference type="InterPro" id="IPR004602">
    <property type="entry name" value="UvrA"/>
</dbReference>
<dbReference type="Gene3D" id="3.40.50.300">
    <property type="entry name" value="P-loop containing nucleotide triphosphate hydrolases"/>
    <property type="match status" value="2"/>
</dbReference>
<keyword evidence="5" id="KW-0547">Nucleotide-binding</keyword>
<comment type="similarity">
    <text evidence="14">Belongs to the ABC transporter superfamily. UvrA family.</text>
</comment>
<keyword evidence="19" id="KW-1185">Reference proteome</keyword>
<dbReference type="GO" id="GO:0008270">
    <property type="term" value="F:zinc ion binding"/>
    <property type="evidence" value="ECO:0007669"/>
    <property type="project" value="UniProtKB-KW"/>
</dbReference>
<evidence type="ECO:0000256" key="10">
    <source>
        <dbReference type="ARBA" id="ARBA00022840"/>
    </source>
</evidence>
<dbReference type="RefSeq" id="WP_106838179.1">
    <property type="nucleotide sequence ID" value="NZ_JBCNIW010000027.1"/>
</dbReference>
<keyword evidence="11" id="KW-0267">Excision nuclease</keyword>
<evidence type="ECO:0000256" key="4">
    <source>
        <dbReference type="ARBA" id="ARBA00022737"/>
    </source>
</evidence>
<dbReference type="Gene3D" id="1.10.8.280">
    <property type="entry name" value="ABC transporter ATPase domain-like"/>
    <property type="match status" value="1"/>
</dbReference>
<dbReference type="InterPro" id="IPR003593">
    <property type="entry name" value="AAA+_ATPase"/>
</dbReference>
<keyword evidence="3" id="KW-0479">Metal-binding</keyword>
<feature type="domain" description="ABC transporter" evidence="17">
    <location>
        <begin position="476"/>
        <end position="807"/>
    </location>
</feature>
<keyword evidence="2" id="KW-0963">Cytoplasm</keyword>
<dbReference type="PROSITE" id="PS50893">
    <property type="entry name" value="ABC_TRANSPORTER_2"/>
    <property type="match status" value="2"/>
</dbReference>
<dbReference type="GO" id="GO:0009380">
    <property type="term" value="C:excinuclease repair complex"/>
    <property type="evidence" value="ECO:0007669"/>
    <property type="project" value="InterPro"/>
</dbReference>
<evidence type="ECO:0000256" key="3">
    <source>
        <dbReference type="ARBA" id="ARBA00022723"/>
    </source>
</evidence>
<dbReference type="NCBIfam" id="TIGR00630">
    <property type="entry name" value="uvra"/>
    <property type="match status" value="1"/>
</dbReference>
<dbReference type="OrthoDB" id="9809851at2"/>
<evidence type="ECO:0000256" key="5">
    <source>
        <dbReference type="ARBA" id="ARBA00022741"/>
    </source>
</evidence>
<evidence type="ECO:0000256" key="13">
    <source>
        <dbReference type="ARBA" id="ARBA00023204"/>
    </source>
</evidence>
<dbReference type="InterPro" id="IPR017871">
    <property type="entry name" value="ABC_transporter-like_CS"/>
</dbReference>
<dbReference type="SMART" id="SM00382">
    <property type="entry name" value="AAA"/>
    <property type="match status" value="2"/>
</dbReference>
<dbReference type="EMBL" id="PXZM01000010">
    <property type="protein sequence ID" value="PSJ97843.1"/>
    <property type="molecule type" value="Genomic_DNA"/>
</dbReference>
<accession>A0A2P7VF43</accession>
<comment type="caution">
    <text evidence="18">The sequence shown here is derived from an EMBL/GenBank/DDBJ whole genome shotgun (WGS) entry which is preliminary data.</text>
</comment>
<evidence type="ECO:0000313" key="18">
    <source>
        <dbReference type="EMBL" id="PSJ97843.1"/>
    </source>
</evidence>
<dbReference type="InterPro" id="IPR027417">
    <property type="entry name" value="P-loop_NTPase"/>
</dbReference>
<dbReference type="GO" id="GO:0006289">
    <property type="term" value="P:nucleotide-excision repair"/>
    <property type="evidence" value="ECO:0007669"/>
    <property type="project" value="InterPro"/>
</dbReference>
<evidence type="ECO:0000256" key="9">
    <source>
        <dbReference type="ARBA" id="ARBA00022833"/>
    </source>
</evidence>
<dbReference type="GO" id="GO:0005737">
    <property type="term" value="C:cytoplasm"/>
    <property type="evidence" value="ECO:0007669"/>
    <property type="project" value="UniProtKB-SubCell"/>
</dbReference>
<evidence type="ECO:0000256" key="12">
    <source>
        <dbReference type="ARBA" id="ARBA00023125"/>
    </source>
</evidence>
<gene>
    <name evidence="18" type="primary">uvrA</name>
    <name evidence="18" type="ORF">C7R93_07225</name>
</gene>
<evidence type="ECO:0000256" key="6">
    <source>
        <dbReference type="ARBA" id="ARBA00022763"/>
    </source>
</evidence>
<evidence type="ECO:0000256" key="15">
    <source>
        <dbReference type="ARBA" id="ARBA00039316"/>
    </source>
</evidence>
<evidence type="ECO:0000256" key="14">
    <source>
        <dbReference type="ARBA" id="ARBA00038000"/>
    </source>
</evidence>
<keyword evidence="6" id="KW-0227">DNA damage</keyword>
<dbReference type="InterPro" id="IPR003439">
    <property type="entry name" value="ABC_transporter-like_ATP-bd"/>
</dbReference>
<dbReference type="GO" id="GO:0003677">
    <property type="term" value="F:DNA binding"/>
    <property type="evidence" value="ECO:0007669"/>
    <property type="project" value="UniProtKB-KW"/>
</dbReference>
<reference evidence="18 19" key="1">
    <citation type="submission" date="2018-03" db="EMBL/GenBank/DDBJ databases">
        <title>Brevisbacillus phylogenomics.</title>
        <authorList>
            <person name="Dunlap C."/>
        </authorList>
    </citation>
    <scope>NUCLEOTIDE SEQUENCE [LARGE SCALE GENOMIC DNA]</scope>
    <source>
        <strain evidence="18 19">NRRL NRS-1210</strain>
    </source>
</reference>
<dbReference type="PROSITE" id="PS00211">
    <property type="entry name" value="ABC_TRANSPORTER_1"/>
    <property type="match status" value="1"/>
</dbReference>
<dbReference type="SUPFAM" id="SSF52540">
    <property type="entry name" value="P-loop containing nucleoside triphosphate hydrolases"/>
    <property type="match status" value="2"/>
</dbReference>
<dbReference type="Pfam" id="PF17755">
    <property type="entry name" value="UvrA_DNA-bind"/>
    <property type="match status" value="1"/>
</dbReference>
<keyword evidence="9" id="KW-0862">Zinc</keyword>
<keyword evidence="7" id="KW-0228">DNA excision</keyword>
<keyword evidence="12" id="KW-0238">DNA-binding</keyword>
<organism evidence="18 19">
    <name type="scientific">Brevibacillus fortis</name>
    <dbReference type="NCBI Taxonomy" id="2126352"/>
    <lineage>
        <taxon>Bacteria</taxon>
        <taxon>Bacillati</taxon>
        <taxon>Bacillota</taxon>
        <taxon>Bacilli</taxon>
        <taxon>Bacillales</taxon>
        <taxon>Paenibacillaceae</taxon>
        <taxon>Brevibacillus</taxon>
    </lineage>
</organism>
<proteinExistence type="inferred from homology"/>
<dbReference type="InterPro" id="IPR041552">
    <property type="entry name" value="UvrA_DNA-bd"/>
</dbReference>
<dbReference type="GO" id="GO:0016887">
    <property type="term" value="F:ATP hydrolysis activity"/>
    <property type="evidence" value="ECO:0007669"/>
    <property type="project" value="InterPro"/>
</dbReference>
<evidence type="ECO:0000313" key="19">
    <source>
        <dbReference type="Proteomes" id="UP000240419"/>
    </source>
</evidence>